<evidence type="ECO:0000313" key="1">
    <source>
        <dbReference type="EMBL" id="QCP34031.1"/>
    </source>
</evidence>
<name>A0A4P8IBP9_9FIRM</name>
<reference evidence="1 2" key="1">
    <citation type="submission" date="2019-05" db="EMBL/GenBank/DDBJ databases">
        <title>Complete genome sequencing of Anaerostipes rhamnosivorans.</title>
        <authorList>
            <person name="Bui T.P.N."/>
            <person name="de Vos W.M."/>
        </authorList>
    </citation>
    <scope>NUCLEOTIDE SEQUENCE [LARGE SCALE GENOMIC DNA]</scope>
    <source>
        <strain evidence="1 2">1y2</strain>
    </source>
</reference>
<dbReference type="AlphaFoldDB" id="A0A4P8IBP9"/>
<sequence>MQVSGFGKEKNVIDSKQAAEQFGCLFDVFRFYLKAVIII</sequence>
<dbReference type="EMBL" id="CP040058">
    <property type="protein sequence ID" value="QCP34031.1"/>
    <property type="molecule type" value="Genomic_DNA"/>
</dbReference>
<gene>
    <name evidence="1" type="ORF">AR1Y2_0577</name>
</gene>
<dbReference type="Proteomes" id="UP000298653">
    <property type="component" value="Chromosome"/>
</dbReference>
<dbReference type="KEGG" id="arf:AR1Y2_0577"/>
<evidence type="ECO:0000313" key="2">
    <source>
        <dbReference type="Proteomes" id="UP000298653"/>
    </source>
</evidence>
<accession>A0A4P8IBP9</accession>
<protein>
    <submittedName>
        <fullName evidence="1">Uncharacterized protein</fullName>
    </submittedName>
</protein>
<proteinExistence type="predicted"/>
<organism evidence="1 2">
    <name type="scientific">Anaerostipes rhamnosivorans</name>
    <dbReference type="NCBI Taxonomy" id="1229621"/>
    <lineage>
        <taxon>Bacteria</taxon>
        <taxon>Bacillati</taxon>
        <taxon>Bacillota</taxon>
        <taxon>Clostridia</taxon>
        <taxon>Lachnospirales</taxon>
        <taxon>Lachnospiraceae</taxon>
        <taxon>Anaerostipes</taxon>
    </lineage>
</organism>
<keyword evidence="2" id="KW-1185">Reference proteome</keyword>